<comment type="caution">
    <text evidence="1">The sequence shown here is derived from an EMBL/GenBank/DDBJ whole genome shotgun (WGS) entry which is preliminary data.</text>
</comment>
<reference evidence="1" key="1">
    <citation type="submission" date="2021-06" db="EMBL/GenBank/DDBJ databases">
        <authorList>
            <person name="Kallberg Y."/>
            <person name="Tangrot J."/>
            <person name="Rosling A."/>
        </authorList>
    </citation>
    <scope>NUCLEOTIDE SEQUENCE</scope>
    <source>
        <strain evidence="1">MA461A</strain>
    </source>
</reference>
<accession>A0ACA9S1K7</accession>
<feature type="non-terminal residue" evidence="1">
    <location>
        <position position="59"/>
    </location>
</feature>
<keyword evidence="2" id="KW-1185">Reference proteome</keyword>
<evidence type="ECO:0000313" key="2">
    <source>
        <dbReference type="Proteomes" id="UP000789920"/>
    </source>
</evidence>
<evidence type="ECO:0000313" key="1">
    <source>
        <dbReference type="EMBL" id="CAG8820477.1"/>
    </source>
</evidence>
<dbReference type="Proteomes" id="UP000789920">
    <property type="component" value="Unassembled WGS sequence"/>
</dbReference>
<gene>
    <name evidence="1" type="ORF">RPERSI_LOCUS25365</name>
</gene>
<proteinExistence type="predicted"/>
<feature type="non-terminal residue" evidence="1">
    <location>
        <position position="1"/>
    </location>
</feature>
<dbReference type="EMBL" id="CAJVQC010083697">
    <property type="protein sequence ID" value="CAG8820477.1"/>
    <property type="molecule type" value="Genomic_DNA"/>
</dbReference>
<organism evidence="1 2">
    <name type="scientific">Racocetra persica</name>
    <dbReference type="NCBI Taxonomy" id="160502"/>
    <lineage>
        <taxon>Eukaryota</taxon>
        <taxon>Fungi</taxon>
        <taxon>Fungi incertae sedis</taxon>
        <taxon>Mucoromycota</taxon>
        <taxon>Glomeromycotina</taxon>
        <taxon>Glomeromycetes</taxon>
        <taxon>Diversisporales</taxon>
        <taxon>Gigasporaceae</taxon>
        <taxon>Racocetra</taxon>
    </lineage>
</organism>
<name>A0ACA9S1K7_9GLOM</name>
<sequence>NKNKQPSIKLDDSSSFNFKDLPEETIPNDPQVQQLLYHFNYLVKAIEKGQSYSSKESFL</sequence>
<protein>
    <submittedName>
        <fullName evidence="1">7431_t:CDS:1</fullName>
    </submittedName>
</protein>